<organism evidence="4 5">
    <name type="scientific">Anisodus acutangulus</name>
    <dbReference type="NCBI Taxonomy" id="402998"/>
    <lineage>
        <taxon>Eukaryota</taxon>
        <taxon>Viridiplantae</taxon>
        <taxon>Streptophyta</taxon>
        <taxon>Embryophyta</taxon>
        <taxon>Tracheophyta</taxon>
        <taxon>Spermatophyta</taxon>
        <taxon>Magnoliopsida</taxon>
        <taxon>eudicotyledons</taxon>
        <taxon>Gunneridae</taxon>
        <taxon>Pentapetalae</taxon>
        <taxon>asterids</taxon>
        <taxon>lamiids</taxon>
        <taxon>Solanales</taxon>
        <taxon>Solanaceae</taxon>
        <taxon>Solanoideae</taxon>
        <taxon>Hyoscyameae</taxon>
        <taxon>Anisodus</taxon>
    </lineage>
</organism>
<feature type="region of interest" description="Disordered" evidence="3">
    <location>
        <begin position="489"/>
        <end position="546"/>
    </location>
</feature>
<evidence type="ECO:0000256" key="2">
    <source>
        <dbReference type="ARBA" id="ARBA00022679"/>
    </source>
</evidence>
<dbReference type="GO" id="GO:0080043">
    <property type="term" value="F:quercetin 3-O-glucosyltransferase activity"/>
    <property type="evidence" value="ECO:0007669"/>
    <property type="project" value="TreeGrafter"/>
</dbReference>
<dbReference type="Pfam" id="PF00201">
    <property type="entry name" value="UDPGT"/>
    <property type="match status" value="1"/>
</dbReference>
<sequence length="546" mass="59912">MVVEEAERCCVVLVPSPFQGHITPMLQLAFVLYAKGFSIVINHPELNPPDSSKHPEFTFLPLKDGMSNSDPSFLNLFDIIPERNMNGRVPFHDYLVEMMEKPEIYGRISCIVYDHLMYLTTEVADHLKLPTILLRVSSCAYMEAACTFFQLKADNYFPMPAIIWNTIENLENQALSWFQQHDRVPIFTIGPLHKITSSLHMSLAEQDTSCISWIDTQAPNSVLYVSLGSIVVMDKEEFVETAWGLFNSNQLFLWVVRPSATEHDLPIEAVGDRGHIVKWAPQKEVLAHPAVGGFWSHCCWNSTLESILEGVPMICRPCFGDQNVNARYLTHVWKKGKDVGLDSNEGARNSRVVDMKAAKVLLTAAKIAAGTVNKAALAARVEAERRAKEAAFTRKRAREALEHVAYLAARDKMKKKDVLPLPLPLPPSIGPALVGGGNVINRGGDGCLSMVVAAVPLEEQNGVNADRLDGSSDVLEALNAVDLKGLPAGGSNGSVMDVEMNGGGATRAEDDKSGELVRENNGQTEMVNDGKVAEKDGKPNGSIQQL</sequence>
<accession>A0A9Q1MZF9</accession>
<evidence type="ECO:0000313" key="4">
    <source>
        <dbReference type="EMBL" id="KAJ8572745.1"/>
    </source>
</evidence>
<dbReference type="SUPFAM" id="SSF53756">
    <property type="entry name" value="UDP-Glycosyltransferase/glycogen phosphorylase"/>
    <property type="match status" value="1"/>
</dbReference>
<evidence type="ECO:0000256" key="3">
    <source>
        <dbReference type="SAM" id="MobiDB-lite"/>
    </source>
</evidence>
<evidence type="ECO:0000256" key="1">
    <source>
        <dbReference type="ARBA" id="ARBA00009995"/>
    </source>
</evidence>
<keyword evidence="2" id="KW-0808">Transferase</keyword>
<comment type="caution">
    <text evidence="4">The sequence shown here is derived from an EMBL/GenBank/DDBJ whole genome shotgun (WGS) entry which is preliminary data.</text>
</comment>
<dbReference type="OrthoDB" id="5835829at2759"/>
<proteinExistence type="inferred from homology"/>
<keyword evidence="5" id="KW-1185">Reference proteome</keyword>
<dbReference type="CDD" id="cd03784">
    <property type="entry name" value="GT1_Gtf-like"/>
    <property type="match status" value="1"/>
</dbReference>
<feature type="compositionally biased region" description="Basic and acidic residues" evidence="3">
    <location>
        <begin position="507"/>
        <end position="518"/>
    </location>
</feature>
<dbReference type="PANTHER" id="PTHR11926">
    <property type="entry name" value="GLUCOSYL/GLUCURONOSYL TRANSFERASES"/>
    <property type="match status" value="1"/>
</dbReference>
<dbReference type="GO" id="GO:0080044">
    <property type="term" value="F:quercetin 7-O-glucosyltransferase activity"/>
    <property type="evidence" value="ECO:0007669"/>
    <property type="project" value="TreeGrafter"/>
</dbReference>
<name>A0A9Q1MZF9_9SOLA</name>
<dbReference type="Proteomes" id="UP001152561">
    <property type="component" value="Unassembled WGS sequence"/>
</dbReference>
<gene>
    <name evidence="4" type="ORF">K7X08_009256</name>
</gene>
<reference evidence="5" key="1">
    <citation type="journal article" date="2023" name="Proc. Natl. Acad. Sci. U.S.A.">
        <title>Genomic and structural basis for evolution of tropane alkaloid biosynthesis.</title>
        <authorList>
            <person name="Wanga Y.-J."/>
            <person name="Taina T."/>
            <person name="Yua J.-Y."/>
            <person name="Lia J."/>
            <person name="Xua B."/>
            <person name="Chenc J."/>
            <person name="D'Auriad J.C."/>
            <person name="Huanga J.-P."/>
            <person name="Huanga S.-X."/>
        </authorList>
    </citation>
    <scope>NUCLEOTIDE SEQUENCE [LARGE SCALE GENOMIC DNA]</scope>
    <source>
        <strain evidence="5">cv. KIB-2019</strain>
    </source>
</reference>
<protein>
    <submittedName>
        <fullName evidence="4">Uncharacterized protein</fullName>
    </submittedName>
</protein>
<dbReference type="EMBL" id="JAJAGQ010000001">
    <property type="protein sequence ID" value="KAJ8572745.1"/>
    <property type="molecule type" value="Genomic_DNA"/>
</dbReference>
<dbReference type="PANTHER" id="PTHR11926:SF1374">
    <property type="entry name" value="UDP-GLYCOSYLTRANSFERASE 76F1-RELATED"/>
    <property type="match status" value="1"/>
</dbReference>
<dbReference type="InterPro" id="IPR002213">
    <property type="entry name" value="UDP_glucos_trans"/>
</dbReference>
<dbReference type="Gene3D" id="3.40.50.2000">
    <property type="entry name" value="Glycogen Phosphorylase B"/>
    <property type="match status" value="2"/>
</dbReference>
<dbReference type="AlphaFoldDB" id="A0A9Q1MZF9"/>
<evidence type="ECO:0000313" key="5">
    <source>
        <dbReference type="Proteomes" id="UP001152561"/>
    </source>
</evidence>
<comment type="similarity">
    <text evidence="1">Belongs to the UDP-glycosyltransferase family.</text>
</comment>